<dbReference type="CTD" id="11200"/>
<dbReference type="CDD" id="cd14084">
    <property type="entry name" value="STKc_Chk2"/>
    <property type="match status" value="1"/>
</dbReference>
<evidence type="ECO:0000256" key="3">
    <source>
        <dbReference type="SAM" id="MobiDB-lite"/>
    </source>
</evidence>
<dbReference type="InterPro" id="IPR000719">
    <property type="entry name" value="Prot_kinase_dom"/>
</dbReference>
<keyword evidence="6" id="KW-1185">Reference proteome</keyword>
<evidence type="ECO:0000259" key="5">
    <source>
        <dbReference type="PROSITE" id="PS50011"/>
    </source>
</evidence>
<dbReference type="SUPFAM" id="SSF56112">
    <property type="entry name" value="Protein kinase-like (PK-like)"/>
    <property type="match status" value="1"/>
</dbReference>
<proteinExistence type="predicted"/>
<dbReference type="Proteomes" id="UP000504632">
    <property type="component" value="Chromosome 14"/>
</dbReference>
<keyword evidence="2" id="KW-0067">ATP-binding</keyword>
<evidence type="ECO:0000313" key="6">
    <source>
        <dbReference type="Proteomes" id="UP000504632"/>
    </source>
</evidence>
<dbReference type="Gene3D" id="3.30.200.20">
    <property type="entry name" value="Phosphorylase Kinase, domain 1"/>
    <property type="match status" value="1"/>
</dbReference>
<dbReference type="Gene3D" id="2.60.200.20">
    <property type="match status" value="1"/>
</dbReference>
<sequence>MSQEPEPEPGTSGQSQTSQTQSQPQIQSQGGSSSSSSHNTSTSQSSSSGSGTLSSVDTIPVRDLPSIPEEALEPEPEPWGRLLPMEPGFRALNCFENEYWFGRESKCHYSFDDRIVKRSRWFHTYSKKHFRLFREDNIVYIEDNSGNGTWVDGNKIGKGKIQALANNAEVALADPRNKVFVFIDLMAKEQESFPRELTEKYQITRKIGAGVCGEVKLGFERETCKKVALKTINKSDFKSVGTAARNAEREIEILKKIDHPCLIRTEDFFQTDESYYIVLEYMKGGELFNRVKAKKQLAEPIAKLYFYQMLKAVEYLHSNGIIHRDLKPENVLLESDEDECLIKLTDFGQSKILEETSLMKTLCGTPTYLAPEVFTSVSTVGYTSAVDCWSLGVLLFTCLGGYPPFSPGQNKSVQEQILEGVYRFIPSYWKNISEDAKDLVKKLLVVNPLKRLSVKEALEHPWLQDSEMREKAFRIMYPGASKGRKRKPEEDELEPGASKR</sequence>
<dbReference type="Pfam" id="PF00069">
    <property type="entry name" value="Pkinase"/>
    <property type="match status" value="1"/>
</dbReference>
<dbReference type="PROSITE" id="PS50011">
    <property type="entry name" value="PROTEIN_KINASE_DOM"/>
    <property type="match status" value="1"/>
</dbReference>
<dbReference type="FunFam" id="3.30.200.20:FF:000255">
    <property type="entry name" value="serine/threonine-protein kinase Chk2 isoform X1"/>
    <property type="match status" value="1"/>
</dbReference>
<dbReference type="SMART" id="SM00220">
    <property type="entry name" value="S_TKc"/>
    <property type="match status" value="1"/>
</dbReference>
<dbReference type="CDD" id="cd22666">
    <property type="entry name" value="FHA_CHK2"/>
    <property type="match status" value="1"/>
</dbReference>
<feature type="region of interest" description="Disordered" evidence="3">
    <location>
        <begin position="1"/>
        <end position="60"/>
    </location>
</feature>
<dbReference type="Pfam" id="PF00498">
    <property type="entry name" value="FHA"/>
    <property type="match status" value="1"/>
</dbReference>
<evidence type="ECO:0000256" key="2">
    <source>
        <dbReference type="ARBA" id="ARBA00022840"/>
    </source>
</evidence>
<dbReference type="FunFam" id="1.10.510.10:FF:000571">
    <property type="entry name" value="Maternal embryonic leucine zipper kinase"/>
    <property type="match status" value="1"/>
</dbReference>
<dbReference type="PANTHER" id="PTHR24347">
    <property type="entry name" value="SERINE/THREONINE-PROTEIN KINASE"/>
    <property type="match status" value="1"/>
</dbReference>
<gene>
    <name evidence="7" type="primary">chek2</name>
</gene>
<keyword evidence="1" id="KW-0547">Nucleotide-binding</keyword>
<organism evidence="6 7">
    <name type="scientific">Chanos chanos</name>
    <name type="common">Milkfish</name>
    <name type="synonym">Mugil chanos</name>
    <dbReference type="NCBI Taxonomy" id="29144"/>
    <lineage>
        <taxon>Eukaryota</taxon>
        <taxon>Metazoa</taxon>
        <taxon>Chordata</taxon>
        <taxon>Craniata</taxon>
        <taxon>Vertebrata</taxon>
        <taxon>Euteleostomi</taxon>
        <taxon>Actinopterygii</taxon>
        <taxon>Neopterygii</taxon>
        <taxon>Teleostei</taxon>
        <taxon>Ostariophysi</taxon>
        <taxon>Gonorynchiformes</taxon>
        <taxon>Chanidae</taxon>
        <taxon>Chanos</taxon>
    </lineage>
</organism>
<feature type="compositionally biased region" description="Low complexity" evidence="3">
    <location>
        <begin position="10"/>
        <end position="55"/>
    </location>
</feature>
<dbReference type="SMART" id="SM00240">
    <property type="entry name" value="FHA"/>
    <property type="match status" value="1"/>
</dbReference>
<evidence type="ECO:0000256" key="1">
    <source>
        <dbReference type="ARBA" id="ARBA00022741"/>
    </source>
</evidence>
<dbReference type="GO" id="GO:0004672">
    <property type="term" value="F:protein kinase activity"/>
    <property type="evidence" value="ECO:0007669"/>
    <property type="project" value="InterPro"/>
</dbReference>
<dbReference type="AlphaFoldDB" id="A0A6J2WTM0"/>
<dbReference type="SUPFAM" id="SSF49879">
    <property type="entry name" value="SMAD/FHA domain"/>
    <property type="match status" value="1"/>
</dbReference>
<dbReference type="OrthoDB" id="40902at2759"/>
<keyword evidence="7" id="KW-0418">Kinase</keyword>
<dbReference type="InParanoid" id="A0A6J2WTM0"/>
<dbReference type="GeneID" id="115827837"/>
<dbReference type="PROSITE" id="PS50006">
    <property type="entry name" value="FHA_DOMAIN"/>
    <property type="match status" value="1"/>
</dbReference>
<dbReference type="InterPro" id="IPR000253">
    <property type="entry name" value="FHA_dom"/>
</dbReference>
<dbReference type="PROSITE" id="PS00108">
    <property type="entry name" value="PROTEIN_KINASE_ST"/>
    <property type="match status" value="1"/>
</dbReference>
<dbReference type="InterPro" id="IPR008271">
    <property type="entry name" value="Ser/Thr_kinase_AS"/>
</dbReference>
<dbReference type="InterPro" id="IPR008984">
    <property type="entry name" value="SMAD_FHA_dom_sf"/>
</dbReference>
<evidence type="ECO:0000259" key="4">
    <source>
        <dbReference type="PROSITE" id="PS50006"/>
    </source>
</evidence>
<keyword evidence="7" id="KW-0808">Transferase</keyword>
<dbReference type="GO" id="GO:0005524">
    <property type="term" value="F:ATP binding"/>
    <property type="evidence" value="ECO:0007669"/>
    <property type="project" value="UniProtKB-KW"/>
</dbReference>
<feature type="domain" description="Protein kinase" evidence="5">
    <location>
        <begin position="201"/>
        <end position="463"/>
    </location>
</feature>
<dbReference type="FunFam" id="2.60.200.20:FF:000079">
    <property type="entry name" value="Checkpoint kinase 2"/>
    <property type="match status" value="1"/>
</dbReference>
<dbReference type="RefSeq" id="XP_030647604.1">
    <property type="nucleotide sequence ID" value="XM_030791744.1"/>
</dbReference>
<dbReference type="Gene3D" id="1.10.510.10">
    <property type="entry name" value="Transferase(Phosphotransferase) domain 1"/>
    <property type="match status" value="1"/>
</dbReference>
<feature type="region of interest" description="Disordered" evidence="3">
    <location>
        <begin position="479"/>
        <end position="500"/>
    </location>
</feature>
<evidence type="ECO:0000313" key="7">
    <source>
        <dbReference type="RefSeq" id="XP_030647604.1"/>
    </source>
</evidence>
<reference evidence="7" key="1">
    <citation type="submission" date="2025-08" db="UniProtKB">
        <authorList>
            <consortium name="RefSeq"/>
        </authorList>
    </citation>
    <scope>IDENTIFICATION</scope>
</reference>
<protein>
    <submittedName>
        <fullName evidence="7">Serine/threonine-protein kinase Chk2</fullName>
    </submittedName>
</protein>
<feature type="domain" description="FHA" evidence="4">
    <location>
        <begin position="99"/>
        <end position="156"/>
    </location>
</feature>
<accession>A0A6J2WTM0</accession>
<name>A0A6J2WTM0_CHACN</name>
<dbReference type="InterPro" id="IPR011009">
    <property type="entry name" value="Kinase-like_dom_sf"/>
</dbReference>